<name>A0ABS6U146_STRHA</name>
<protein>
    <submittedName>
        <fullName evidence="1">Uncharacterized protein</fullName>
    </submittedName>
</protein>
<gene>
    <name evidence="1" type="ORF">STHAL_32065</name>
</gene>
<dbReference type="EMBL" id="JAHUVW010000004">
    <property type="protein sequence ID" value="MBV7674084.1"/>
    <property type="molecule type" value="Genomic_DNA"/>
</dbReference>
<accession>A0ABS6U146</accession>
<keyword evidence="2" id="KW-1185">Reference proteome</keyword>
<dbReference type="RefSeq" id="WP_228873804.1">
    <property type="nucleotide sequence ID" value="NZ_JAHUVW010000004.1"/>
</dbReference>
<proteinExistence type="predicted"/>
<evidence type="ECO:0000313" key="1">
    <source>
        <dbReference type="EMBL" id="MBV7674084.1"/>
    </source>
</evidence>
<evidence type="ECO:0000313" key="2">
    <source>
        <dbReference type="Proteomes" id="UP000735541"/>
    </source>
</evidence>
<reference evidence="1 2" key="1">
    <citation type="submission" date="2021-07" db="EMBL/GenBank/DDBJ databases">
        <title>Sequencing Streptomyces halstedii LGO-A4 genome an citrus endophytic actinomycete.</title>
        <authorList>
            <person name="Samborskyy M."/>
            <person name="Scott N."/>
            <person name="Deglau R."/>
            <person name="Dickens S."/>
            <person name="Oliveira L.G."/>
        </authorList>
    </citation>
    <scope>NUCLEOTIDE SEQUENCE [LARGE SCALE GENOMIC DNA]</scope>
    <source>
        <strain evidence="1 2">LGO-A4</strain>
    </source>
</reference>
<dbReference type="Proteomes" id="UP000735541">
    <property type="component" value="Unassembled WGS sequence"/>
</dbReference>
<sequence>MSVRQKVTVETTEGPTDFIVTVRQLEQRHESAPLLLGGDRTGLMAEIEIAAPDSLAGPTYFLSRLVGEADWIIDAKFSSNGFPLYSHGFGSRVTRARTLPDEICALLDGEAQKLTVARATGRSVPLELAR</sequence>
<organism evidence="1 2">
    <name type="scientific">Streptomyces halstedii</name>
    <dbReference type="NCBI Taxonomy" id="1944"/>
    <lineage>
        <taxon>Bacteria</taxon>
        <taxon>Bacillati</taxon>
        <taxon>Actinomycetota</taxon>
        <taxon>Actinomycetes</taxon>
        <taxon>Kitasatosporales</taxon>
        <taxon>Streptomycetaceae</taxon>
        <taxon>Streptomyces</taxon>
    </lineage>
</organism>
<comment type="caution">
    <text evidence="1">The sequence shown here is derived from an EMBL/GenBank/DDBJ whole genome shotgun (WGS) entry which is preliminary data.</text>
</comment>